<comment type="function">
    <text evidence="6">G1/S-specific cyclin essential for the control of the cell cycle at the G1/S (start) transition.</text>
</comment>
<dbReference type="InterPro" id="IPR036915">
    <property type="entry name" value="Cyclin-like_sf"/>
</dbReference>
<dbReference type="EMBL" id="HE806322">
    <property type="protein sequence ID" value="CCH62115.1"/>
    <property type="molecule type" value="Genomic_DNA"/>
</dbReference>
<keyword evidence="3 6" id="KW-0195">Cyclin</keyword>
<dbReference type="FunFam" id="1.10.472.10:FF:000080">
    <property type="entry name" value="G1/S-specific cyclin"/>
    <property type="match status" value="1"/>
</dbReference>
<keyword evidence="10" id="KW-1185">Reference proteome</keyword>
<dbReference type="GO" id="GO:0051301">
    <property type="term" value="P:cell division"/>
    <property type="evidence" value="ECO:0007669"/>
    <property type="project" value="UniProtKB-KW"/>
</dbReference>
<dbReference type="eggNOG" id="KOG0653">
    <property type="taxonomic scope" value="Eukaryota"/>
</dbReference>
<proteinExistence type="inferred from homology"/>
<evidence type="ECO:0000313" key="10">
    <source>
        <dbReference type="Proteomes" id="UP000002866"/>
    </source>
</evidence>
<comment type="function">
    <text evidence="5">Essential for the control of the cell cycle at the G1/S (start) transition. Interacts with the CDC28 protein kinase to form MPF.</text>
</comment>
<dbReference type="PIRSF" id="PIRSF001770">
    <property type="entry name" value="Cyclin_CLN"/>
    <property type="match status" value="1"/>
</dbReference>
<evidence type="ECO:0000256" key="2">
    <source>
        <dbReference type="ARBA" id="ARBA00022618"/>
    </source>
</evidence>
<dbReference type="InterPro" id="IPR048258">
    <property type="entry name" value="Cyclins_cyclin-box"/>
</dbReference>
<dbReference type="SUPFAM" id="SSF47954">
    <property type="entry name" value="Cyclin-like"/>
    <property type="match status" value="1"/>
</dbReference>
<evidence type="ECO:0000256" key="6">
    <source>
        <dbReference type="PIRNR" id="PIRNR001770"/>
    </source>
</evidence>
<dbReference type="RefSeq" id="XP_004181634.1">
    <property type="nucleotide sequence ID" value="XM_004181586.1"/>
</dbReference>
<dbReference type="InterPro" id="IPR014399">
    <property type="entry name" value="Cyclin_CLN"/>
</dbReference>
<protein>
    <recommendedName>
        <fullName evidence="6">G1/S-specific cyclin</fullName>
    </recommendedName>
</protein>
<dbReference type="AlphaFoldDB" id="I2H6W3"/>
<accession>I2H6W3</accession>
<reference evidence="9 10" key="1">
    <citation type="journal article" date="2011" name="Proc. Natl. Acad. Sci. U.S.A.">
        <title>Evolutionary erosion of yeast sex chromosomes by mating-type switching accidents.</title>
        <authorList>
            <person name="Gordon J.L."/>
            <person name="Armisen D."/>
            <person name="Proux-Wera E."/>
            <person name="Oheigeartaigh S.S."/>
            <person name="Byrne K.P."/>
            <person name="Wolfe K.H."/>
        </authorList>
    </citation>
    <scope>NUCLEOTIDE SEQUENCE [LARGE SCALE GENOMIC DNA]</scope>
    <source>
        <strain evidence="10">ATCC 34711 / CBS 6284 / DSM 70876 / NBRC 10599 / NRRL Y-10934 / UCD 77-7</strain>
    </source>
</reference>
<evidence type="ECO:0000313" key="9">
    <source>
        <dbReference type="EMBL" id="CCH62115.1"/>
    </source>
</evidence>
<dbReference type="Proteomes" id="UP000002866">
    <property type="component" value="Chromosome 7"/>
</dbReference>
<dbReference type="Gene3D" id="1.10.472.10">
    <property type="entry name" value="Cyclin-like"/>
    <property type="match status" value="1"/>
</dbReference>
<keyword evidence="4 6" id="KW-0131">Cell cycle</keyword>
<dbReference type="HOGENOM" id="CLU_536434_0_0_1"/>
<gene>
    <name evidence="9" type="primary">TBLA0G01710</name>
    <name evidence="9" type="ORF">TBLA_0G01710</name>
</gene>
<name>I2H6W3_HENB6</name>
<dbReference type="InParanoid" id="I2H6W3"/>
<dbReference type="PANTHER" id="PTHR21615">
    <property type="entry name" value="CYCLIN N-TERMINAL DOMAIN-CONTAINING PROTEIN 1"/>
    <property type="match status" value="1"/>
</dbReference>
<keyword evidence="2 6" id="KW-0132">Cell division</keyword>
<dbReference type="SMART" id="SM00385">
    <property type="entry name" value="CYCLIN"/>
    <property type="match status" value="1"/>
</dbReference>
<dbReference type="GO" id="GO:0007089">
    <property type="term" value="P:traversing start control point of mitotic cell cycle"/>
    <property type="evidence" value="ECO:0007669"/>
    <property type="project" value="UniProtKB-ARBA"/>
</dbReference>
<dbReference type="STRING" id="1071380.I2H6W3"/>
<dbReference type="InterPro" id="IPR013763">
    <property type="entry name" value="Cyclin-like_dom"/>
</dbReference>
<dbReference type="GO" id="GO:0000307">
    <property type="term" value="C:cyclin-dependent protein kinase holoenzyme complex"/>
    <property type="evidence" value="ECO:0007669"/>
    <property type="project" value="UniProtKB-ARBA"/>
</dbReference>
<evidence type="ECO:0000256" key="1">
    <source>
        <dbReference type="ARBA" id="ARBA00008742"/>
    </source>
</evidence>
<dbReference type="GO" id="GO:0016538">
    <property type="term" value="F:cyclin-dependent protein serine/threonine kinase regulator activity"/>
    <property type="evidence" value="ECO:0007669"/>
    <property type="project" value="UniProtKB-ARBA"/>
</dbReference>
<comment type="similarity">
    <text evidence="1 6 7">Belongs to the cyclin family.</text>
</comment>
<organism evidence="9 10">
    <name type="scientific">Henningerozyma blattae (strain ATCC 34711 / CBS 6284 / DSM 70876 / NBRC 10599 / NRRL Y-10934 / UCD 77-7)</name>
    <name type="common">Yeast</name>
    <name type="synonym">Tetrapisispora blattae</name>
    <dbReference type="NCBI Taxonomy" id="1071380"/>
    <lineage>
        <taxon>Eukaryota</taxon>
        <taxon>Fungi</taxon>
        <taxon>Dikarya</taxon>
        <taxon>Ascomycota</taxon>
        <taxon>Saccharomycotina</taxon>
        <taxon>Saccharomycetes</taxon>
        <taxon>Saccharomycetales</taxon>
        <taxon>Saccharomycetaceae</taxon>
        <taxon>Henningerozyma</taxon>
    </lineage>
</organism>
<evidence type="ECO:0000256" key="5">
    <source>
        <dbReference type="ARBA" id="ARBA00053308"/>
    </source>
</evidence>
<evidence type="ECO:0000259" key="8">
    <source>
        <dbReference type="SMART" id="SM00385"/>
    </source>
</evidence>
<evidence type="ECO:0000256" key="3">
    <source>
        <dbReference type="ARBA" id="ARBA00023127"/>
    </source>
</evidence>
<dbReference type="OrthoDB" id="5590282at2759"/>
<evidence type="ECO:0000256" key="4">
    <source>
        <dbReference type="ARBA" id="ARBA00023306"/>
    </source>
</evidence>
<dbReference type="GeneID" id="14497247"/>
<dbReference type="Pfam" id="PF00134">
    <property type="entry name" value="Cyclin_N"/>
    <property type="match status" value="1"/>
</dbReference>
<dbReference type="PANTHER" id="PTHR21615:SF2">
    <property type="entry name" value="CYCLIN N-TERMINAL DOMAIN-CONTAINING PROTEIN 1"/>
    <property type="match status" value="1"/>
</dbReference>
<evidence type="ECO:0000256" key="7">
    <source>
        <dbReference type="RuleBase" id="RU000383"/>
    </source>
</evidence>
<dbReference type="InterPro" id="IPR006671">
    <property type="entry name" value="Cyclin_N"/>
</dbReference>
<feature type="domain" description="Cyclin-like" evidence="8">
    <location>
        <begin position="87"/>
        <end position="196"/>
    </location>
</feature>
<dbReference type="KEGG" id="tbl:TBLA_0G01710"/>
<sequence length="564" mass="63636">MSCTTNTTRSKSNIPQKLGLIVNAKQTHYPIELSNSELLNHFNVINEYNNDISTNSVQLSNKLNPSINLINQQPEMIPHLTRYDILSFLFELSVVTRVIPGVYYHAVRLYDRYSSKRIVLKNQAKLVVATCLWISAKTQGGCNHIINNVCIPTGGRFYGPNPRARIPRLSELIHYSGGESVFDKSMFIQMESHILSTLGWEVSEPLINDYLLNVDENCLIQYKVYQKQLELFNKKKIEQQLNSNSSSSPQINEEEQEEDLDLQLKIQLINIKRFLIDLSTWELEFLSFNIYEIALIILKLINKYINPSNFIEFEQSSILNLPEISIDKQNYLISIFESLLIKTNKIPVSLYEIYKDQAGICDFITLIKKYNDYNLSTTNSNTATISSSSNTASINVIDGSPCGYNTPEKNSHYPTHTLSYTNSSMDFNLSSTSDISIFSHFEQPSPITPYPSNTTTNVNSTMNTNSSLNNALANLPLKSKQINKSNSSSIYSNDSLITSTTSIANKENIQPISNTNKITNNSKIPNIIKINNSNIFLSNSEDKFTLNNNSTTSLLSIPTPNLSS</sequence>
<dbReference type="PROSITE" id="PS00292">
    <property type="entry name" value="CYCLINS"/>
    <property type="match status" value="1"/>
</dbReference>
<dbReference type="OMA" id="CLMQYEL"/>
<dbReference type="CDD" id="cd20559">
    <property type="entry name" value="CYCLIN_ScCLN_like"/>
    <property type="match status" value="1"/>
</dbReference>